<name>A0A9N9ETM8_9GLOM</name>
<evidence type="ECO:0000313" key="2">
    <source>
        <dbReference type="Proteomes" id="UP000789831"/>
    </source>
</evidence>
<feature type="non-terminal residue" evidence="1">
    <location>
        <position position="105"/>
    </location>
</feature>
<accession>A0A9N9ETM8</accession>
<organism evidence="1 2">
    <name type="scientific">Ambispora gerdemannii</name>
    <dbReference type="NCBI Taxonomy" id="144530"/>
    <lineage>
        <taxon>Eukaryota</taxon>
        <taxon>Fungi</taxon>
        <taxon>Fungi incertae sedis</taxon>
        <taxon>Mucoromycota</taxon>
        <taxon>Glomeromycotina</taxon>
        <taxon>Glomeromycetes</taxon>
        <taxon>Archaeosporales</taxon>
        <taxon>Ambisporaceae</taxon>
        <taxon>Ambispora</taxon>
    </lineage>
</organism>
<reference evidence="1" key="1">
    <citation type="submission" date="2021-06" db="EMBL/GenBank/DDBJ databases">
        <authorList>
            <person name="Kallberg Y."/>
            <person name="Tangrot J."/>
            <person name="Rosling A."/>
        </authorList>
    </citation>
    <scope>NUCLEOTIDE SEQUENCE</scope>
    <source>
        <strain evidence="1">MT106</strain>
    </source>
</reference>
<dbReference type="EMBL" id="CAJVPL010014694">
    <property type="protein sequence ID" value="CAG8691614.1"/>
    <property type="molecule type" value="Genomic_DNA"/>
</dbReference>
<proteinExistence type="predicted"/>
<comment type="caution">
    <text evidence="1">The sequence shown here is derived from an EMBL/GenBank/DDBJ whole genome shotgun (WGS) entry which is preliminary data.</text>
</comment>
<dbReference type="AlphaFoldDB" id="A0A9N9ETM8"/>
<dbReference type="OrthoDB" id="3034003at2759"/>
<dbReference type="Proteomes" id="UP000789831">
    <property type="component" value="Unassembled WGS sequence"/>
</dbReference>
<sequence>CAGYGDADSVAMNIVGVKYWTLFGSPKVTARGIEQILYSCASAVKASVKIIKLQYNRQKQISGVNSDAQTSGVIGITLNIIINFDSNATNDYRRDGIGNLTLLQQ</sequence>
<keyword evidence="2" id="KW-1185">Reference proteome</keyword>
<protein>
    <submittedName>
        <fullName evidence="1">1851_t:CDS:1</fullName>
    </submittedName>
</protein>
<evidence type="ECO:0000313" key="1">
    <source>
        <dbReference type="EMBL" id="CAG8691614.1"/>
    </source>
</evidence>
<gene>
    <name evidence="1" type="ORF">AGERDE_LOCUS13127</name>
</gene>